<dbReference type="Proteomes" id="UP000014585">
    <property type="component" value="Unassembled WGS sequence"/>
</dbReference>
<dbReference type="STRING" id="566551.HMPREF0201_02119"/>
<evidence type="ECO:0000313" key="2">
    <source>
        <dbReference type="Proteomes" id="UP000014585"/>
    </source>
</evidence>
<organism evidence="1 2">
    <name type="scientific">Cedecea davisae DSM 4568</name>
    <dbReference type="NCBI Taxonomy" id="566551"/>
    <lineage>
        <taxon>Bacteria</taxon>
        <taxon>Pseudomonadati</taxon>
        <taxon>Pseudomonadota</taxon>
        <taxon>Gammaproteobacteria</taxon>
        <taxon>Enterobacterales</taxon>
        <taxon>Enterobacteriaceae</taxon>
        <taxon>Cedecea</taxon>
    </lineage>
</organism>
<evidence type="ECO:0000313" key="1">
    <source>
        <dbReference type="EMBL" id="EPF16884.1"/>
    </source>
</evidence>
<sequence length="39" mass="4674">MKIISARNVNYWLRVMKKRAKFFLKLLHPAGVPQTYIQL</sequence>
<comment type="caution">
    <text evidence="1">The sequence shown here is derived from an EMBL/GenBank/DDBJ whole genome shotgun (WGS) entry which is preliminary data.</text>
</comment>
<dbReference type="EMBL" id="ATDT01000020">
    <property type="protein sequence ID" value="EPF16884.1"/>
    <property type="molecule type" value="Genomic_DNA"/>
</dbReference>
<gene>
    <name evidence="1" type="ORF">HMPREF0201_02119</name>
</gene>
<dbReference type="HOGENOM" id="CLU_3306749_0_0_6"/>
<protein>
    <submittedName>
        <fullName evidence="1">Uncharacterized protein</fullName>
    </submittedName>
</protein>
<dbReference type="AlphaFoldDB" id="S3JUQ4"/>
<name>S3JUQ4_9ENTR</name>
<reference evidence="1 2" key="1">
    <citation type="submission" date="2013-04" db="EMBL/GenBank/DDBJ databases">
        <authorList>
            <person name="Weinstock G."/>
            <person name="Sodergren E."/>
            <person name="Lobos E.A."/>
            <person name="Fulton L."/>
            <person name="Fulton R."/>
            <person name="Courtney L."/>
            <person name="Fronick C."/>
            <person name="O'Laughlin M."/>
            <person name="Godfrey J."/>
            <person name="Wilson R.M."/>
            <person name="Miner T."/>
            <person name="Farmer C."/>
            <person name="Delehaunty K."/>
            <person name="Cordes M."/>
            <person name="Minx P."/>
            <person name="Tomlinson C."/>
            <person name="Chen J."/>
            <person name="Wollam A."/>
            <person name="Pepin K.H."/>
            <person name="Palsikar V.B."/>
            <person name="Zhang X."/>
            <person name="Suruliraj S."/>
            <person name="Perna N.T."/>
            <person name="Plunkett G."/>
            <person name="Warren W."/>
            <person name="Mitreva M."/>
            <person name="Mardis E.R."/>
            <person name="Wilson R.K."/>
        </authorList>
    </citation>
    <scope>NUCLEOTIDE SEQUENCE [LARGE SCALE GENOMIC DNA]</scope>
    <source>
        <strain evidence="1 2">DSM 4568</strain>
    </source>
</reference>
<accession>S3JUQ4</accession>
<proteinExistence type="predicted"/>